<feature type="compositionally biased region" description="Basic residues" evidence="1">
    <location>
        <begin position="711"/>
        <end position="722"/>
    </location>
</feature>
<dbReference type="InterPro" id="IPR011989">
    <property type="entry name" value="ARM-like"/>
</dbReference>
<proteinExistence type="predicted"/>
<dbReference type="InterPro" id="IPR016024">
    <property type="entry name" value="ARM-type_fold"/>
</dbReference>
<dbReference type="EMBL" id="SPHZ02000004">
    <property type="protein sequence ID" value="KAF0921979.1"/>
    <property type="molecule type" value="Genomic_DNA"/>
</dbReference>
<evidence type="ECO:0000313" key="3">
    <source>
        <dbReference type="Proteomes" id="UP000479710"/>
    </source>
</evidence>
<dbReference type="PANTHER" id="PTHR16199">
    <property type="entry name" value="CONDENSIN-2 COMPLEX SUBUNIT G2"/>
    <property type="match status" value="1"/>
</dbReference>
<evidence type="ECO:0000256" key="1">
    <source>
        <dbReference type="SAM" id="MobiDB-lite"/>
    </source>
</evidence>
<dbReference type="GO" id="GO:0000070">
    <property type="term" value="P:mitotic sister chromatid segregation"/>
    <property type="evidence" value="ECO:0007669"/>
    <property type="project" value="TreeGrafter"/>
</dbReference>
<reference evidence="2 3" key="1">
    <citation type="submission" date="2019-11" db="EMBL/GenBank/DDBJ databases">
        <title>Whole genome sequence of Oryza granulata.</title>
        <authorList>
            <person name="Li W."/>
        </authorList>
    </citation>
    <scope>NUCLEOTIDE SEQUENCE [LARGE SCALE GENOMIC DNA]</scope>
    <source>
        <strain evidence="3">cv. Menghai</strain>
        <tissue evidence="2">Leaf</tissue>
    </source>
</reference>
<evidence type="ECO:0000313" key="2">
    <source>
        <dbReference type="EMBL" id="KAF0921979.1"/>
    </source>
</evidence>
<dbReference type="Pfam" id="PF12422">
    <property type="entry name" value="Condensin2nSMC"/>
    <property type="match status" value="1"/>
</dbReference>
<dbReference type="GO" id="GO:0005634">
    <property type="term" value="C:nucleus"/>
    <property type="evidence" value="ECO:0007669"/>
    <property type="project" value="InterPro"/>
</dbReference>
<gene>
    <name evidence="2" type="ORF">E2562_020664</name>
</gene>
<name>A0A6G1EB64_9ORYZ</name>
<dbReference type="SUPFAM" id="SSF48371">
    <property type="entry name" value="ARM repeat"/>
    <property type="match status" value="1"/>
</dbReference>
<organism evidence="2 3">
    <name type="scientific">Oryza meyeriana var. granulata</name>
    <dbReference type="NCBI Taxonomy" id="110450"/>
    <lineage>
        <taxon>Eukaryota</taxon>
        <taxon>Viridiplantae</taxon>
        <taxon>Streptophyta</taxon>
        <taxon>Embryophyta</taxon>
        <taxon>Tracheophyta</taxon>
        <taxon>Spermatophyta</taxon>
        <taxon>Magnoliopsida</taxon>
        <taxon>Liliopsida</taxon>
        <taxon>Poales</taxon>
        <taxon>Poaceae</taxon>
        <taxon>BOP clade</taxon>
        <taxon>Oryzoideae</taxon>
        <taxon>Oryzeae</taxon>
        <taxon>Oryzinae</taxon>
        <taxon>Oryza</taxon>
        <taxon>Oryza meyeriana</taxon>
    </lineage>
</organism>
<protein>
    <submittedName>
        <fullName evidence="2">Uncharacterized protein</fullName>
    </submittedName>
</protein>
<feature type="compositionally biased region" description="Basic residues" evidence="1">
    <location>
        <begin position="859"/>
        <end position="872"/>
    </location>
</feature>
<sequence>MPPARRRRRTADADSEAVPSSAADLLALAATLVPPAAAPLRDPPHLKHLVHSLPDSHPVLLSLPGTLAPPLSDGGSGCAPRAACVLLHLLLTHPSHPQRWDDLLRPLALLHDRLAQLATDDPPLAALAVACFELAWKAAAPGREALVAQTLPYLFAQALTCGATSARPVLRRLFALRDALPLLDYDDDSISDFKMLLLRCFVSPLFLKAEEGRKLLAVVLGVSEGLAREGLELIRAQVGMTGVRRAALVAYGEVVFRAWKDGGWVRGEIGEAFLQGMLEGAVHARSKELAKAARKLLSAFVEQRTVAGVEKLIFQLAEPVLFRSLQVANSNVRHNTLHLLLDLFPLEDPDVTKDVNDPLLEKQYFLLDKLLMDDCPEIRTVAIEGLCRILNQFWEVIPSLTISKFLSKIVDDMSKDSCTEVRLSTINGLIYLLDNPQSHEILKVLLPRLSDMVSDPALSVRSAAVDLLLAIRDLRSFQFNKVVGLGALLSSLSNDHPRVAQKITKLLIPSYFPTKLSLQDACARCIALMKRSPTAGARFCEFALSEGSPPRSLVELIKVSITLALSPTGMNSEQTDGLVIASANIIKSLSDECSSLASLREFFANAKLKLLFKTIVSEGAHSALLSMAPVVSPDDLSALHDECMNIVVNVAGISKQEGCQEAVLAAHKLIFSSGWSDEMFEALTNILQSKASCFAEIYGVKPPICPVASSRRKKGKSLKKTPAKSGHDIGKGSSNSLTLDNEDFDVVAGASWQINTILKDEEKRVVFLQSSYSDVAFSSLKVISQVYIEQCLQFDSLDVMPLSAYLSLAAQNALQDVDQTDISTSESATVNHSLDPLLNCFDKLLNESVTGCTSSSKLKQNKKSARQKHHLHGAPGGNGVRGTVNVYMLGTSILKFIVDTTTIKLINDNKVGCLNFALSFMKYASSAIKMHQEQSSSFKGNDLKDIIMLIRSSFTYAAKLLHLVLANSTESQSPPEEAFFLANNLLDLVPSIESAAGSKFALSLVSVVKQWLPVLIMGLGCCWLIGPQAEANNMCDMVESGLPLWVAALAKNELLDAEEPREDDQSGQASEDSQLSGKLAEMMAILLKKGNPKILDSVAGVFLSNLKLALQKSEYGIVLGLTRLVCVRLLGSDSSASENLRLTHDSLRENFFEIDKHVRDDLVDNEEWRLQLESAKALIRSILSDV</sequence>
<dbReference type="InterPro" id="IPR024741">
    <property type="entry name" value="Condensin2_G2"/>
</dbReference>
<accession>A0A6G1EB64</accession>
<dbReference type="AlphaFoldDB" id="A0A6G1EB64"/>
<dbReference type="Gene3D" id="1.25.10.10">
    <property type="entry name" value="Leucine-rich Repeat Variant"/>
    <property type="match status" value="1"/>
</dbReference>
<dbReference type="PANTHER" id="PTHR16199:SF4">
    <property type="entry name" value="CONDENSIN-2 COMPLEX SUBUNIT G2"/>
    <property type="match status" value="1"/>
</dbReference>
<dbReference type="OrthoDB" id="10062843at2759"/>
<dbReference type="GO" id="GO:0000796">
    <property type="term" value="C:condensin complex"/>
    <property type="evidence" value="ECO:0007669"/>
    <property type="project" value="TreeGrafter"/>
</dbReference>
<keyword evidence="3" id="KW-1185">Reference proteome</keyword>
<dbReference type="Proteomes" id="UP000479710">
    <property type="component" value="Unassembled WGS sequence"/>
</dbReference>
<feature type="region of interest" description="Disordered" evidence="1">
    <location>
        <begin position="711"/>
        <end position="734"/>
    </location>
</feature>
<comment type="caution">
    <text evidence="2">The sequence shown here is derived from an EMBL/GenBank/DDBJ whole genome shotgun (WGS) entry which is preliminary data.</text>
</comment>
<feature type="region of interest" description="Disordered" evidence="1">
    <location>
        <begin position="854"/>
        <end position="877"/>
    </location>
</feature>